<sequence>MTTKQFTEDPAAPVQEIFDIFRRRVDEGHTPGSFFALFSAEGIEFEGGFGHHRLGGSAPQGGTAFRIASCTKSFTCATLLLLRDRGLLDLDSPITAFVPEYTPSTPASDPVTPTVRMLMTMSGGLPTDDPWGDRQESMTRAELGALLQAGVPAVSIPGTAFEYSNLGYALLGQVVESVTRRPYIDLVTEELLQPLGLEHTRFRAKDVDGELALGYRRSGDRWVELPFSESGVFSPMGGLFSTPHDLARWATWLASAFSPASALPGPLSPASRREMQQIHRAIAADPDATVASPGEQGYGFGLFVERDPVWGTLANHSGGYPGFSTHMRWNNDAQIGVVGFENATYSGAKAPVTEALDLAVRHLDRRVVGSTPWPETLALREAAEALVLRWDDGLADRIFADNVAPDIPYDERVATIAAAIQSVGGLGPGRSGDASEARGDSPAHLVWHIPGRTGRLRCEIRLAPTTPAAIQTFIVTAV</sequence>
<accession>A0A7D7WE39</accession>
<dbReference type="InterPro" id="IPR012338">
    <property type="entry name" value="Beta-lactam/transpept-like"/>
</dbReference>
<evidence type="ECO:0000313" key="2">
    <source>
        <dbReference type="EMBL" id="QMU97179.1"/>
    </source>
</evidence>
<dbReference type="Proteomes" id="UP000515708">
    <property type="component" value="Chromosome"/>
</dbReference>
<dbReference type="Gene3D" id="3.40.710.10">
    <property type="entry name" value="DD-peptidase/beta-lactamase superfamily"/>
    <property type="match status" value="1"/>
</dbReference>
<organism evidence="2 3">
    <name type="scientific">Microbacterium esteraromaticum</name>
    <dbReference type="NCBI Taxonomy" id="57043"/>
    <lineage>
        <taxon>Bacteria</taxon>
        <taxon>Bacillati</taxon>
        <taxon>Actinomycetota</taxon>
        <taxon>Actinomycetes</taxon>
        <taxon>Micrococcales</taxon>
        <taxon>Microbacteriaceae</taxon>
        <taxon>Microbacterium</taxon>
    </lineage>
</organism>
<name>A0A7D7WE39_9MICO</name>
<protein>
    <submittedName>
        <fullName evidence="2">Beta-lactamase family protein</fullName>
    </submittedName>
</protein>
<dbReference type="Pfam" id="PF00144">
    <property type="entry name" value="Beta-lactamase"/>
    <property type="match status" value="1"/>
</dbReference>
<reference evidence="2 3" key="1">
    <citation type="journal article" date="2020" name="Front. Microbiol.">
        <title>Design of Bacterial Strain-Specific qPCR Assays Using NGS Data and Publicly Available Resources and Its Application to Track Biocontrol Strains.</title>
        <authorList>
            <person name="Hernandez I."/>
            <person name="Sant C."/>
            <person name="Martinez R."/>
            <person name="Fernandez C."/>
        </authorList>
    </citation>
    <scope>NUCLEOTIDE SEQUENCE [LARGE SCALE GENOMIC DNA]</scope>
    <source>
        <strain evidence="2 3">B24</strain>
    </source>
</reference>
<dbReference type="PANTHER" id="PTHR46825">
    <property type="entry name" value="D-ALANYL-D-ALANINE-CARBOXYPEPTIDASE/ENDOPEPTIDASE AMPH"/>
    <property type="match status" value="1"/>
</dbReference>
<proteinExistence type="predicted"/>
<dbReference type="InterPro" id="IPR050491">
    <property type="entry name" value="AmpC-like"/>
</dbReference>
<dbReference type="EMBL" id="CP043732">
    <property type="protein sequence ID" value="QMU97179.1"/>
    <property type="molecule type" value="Genomic_DNA"/>
</dbReference>
<dbReference type="SUPFAM" id="SSF56601">
    <property type="entry name" value="beta-lactamase/transpeptidase-like"/>
    <property type="match status" value="1"/>
</dbReference>
<gene>
    <name evidence="2" type="ORF">FVO59_08045</name>
</gene>
<dbReference type="AlphaFoldDB" id="A0A7D7WE39"/>
<dbReference type="RefSeq" id="WP_182252192.1">
    <property type="nucleotide sequence ID" value="NZ_CP043732.1"/>
</dbReference>
<evidence type="ECO:0000259" key="1">
    <source>
        <dbReference type="Pfam" id="PF00144"/>
    </source>
</evidence>
<evidence type="ECO:0000313" key="3">
    <source>
        <dbReference type="Proteomes" id="UP000515708"/>
    </source>
</evidence>
<feature type="domain" description="Beta-lactamase-related" evidence="1">
    <location>
        <begin position="19"/>
        <end position="357"/>
    </location>
</feature>
<dbReference type="InterPro" id="IPR001466">
    <property type="entry name" value="Beta-lactam-related"/>
</dbReference>
<dbReference type="PANTHER" id="PTHR46825:SF9">
    <property type="entry name" value="BETA-LACTAMASE-RELATED DOMAIN-CONTAINING PROTEIN"/>
    <property type="match status" value="1"/>
</dbReference>